<comment type="subcellular location">
    <subcellularLocation>
        <location evidence="1">Nucleus</location>
    </subcellularLocation>
</comment>
<evidence type="ECO:0000256" key="2">
    <source>
        <dbReference type="ARBA" id="ARBA00022664"/>
    </source>
</evidence>
<dbReference type="Pfam" id="PF23241">
    <property type="entry name" value="HAT_PRP39_C"/>
    <property type="match status" value="1"/>
</dbReference>
<dbReference type="GO" id="GO:0005685">
    <property type="term" value="C:U1 snRNP"/>
    <property type="evidence" value="ECO:0007669"/>
    <property type="project" value="TreeGrafter"/>
</dbReference>
<dbReference type="PANTHER" id="PTHR17204:SF23">
    <property type="entry name" value="U1 SMALL NUCLEAR RIBONUCLEOPROTEIN COMPONENT PRP42"/>
    <property type="match status" value="1"/>
</dbReference>
<evidence type="ECO:0000256" key="1">
    <source>
        <dbReference type="ARBA" id="ARBA00004123"/>
    </source>
</evidence>
<keyword evidence="2" id="KW-0507">mRNA processing</keyword>
<dbReference type="GO" id="GO:0030627">
    <property type="term" value="F:pre-mRNA 5'-splice site binding"/>
    <property type="evidence" value="ECO:0007669"/>
    <property type="project" value="TreeGrafter"/>
</dbReference>
<name>A0A9P0QSS6_9ASCO</name>
<keyword evidence="4" id="KW-0508">mRNA splicing</keyword>
<dbReference type="Pfam" id="PF23240">
    <property type="entry name" value="HAT_PRP39_N"/>
    <property type="match status" value="1"/>
</dbReference>
<dbReference type="Proteomes" id="UP000837801">
    <property type="component" value="Unassembled WGS sequence"/>
</dbReference>
<dbReference type="Gene3D" id="1.25.40.10">
    <property type="entry name" value="Tetratricopeptide repeat domain"/>
    <property type="match status" value="2"/>
</dbReference>
<protein>
    <submittedName>
        <fullName evidence="6">Uncharacterized protein</fullName>
    </submittedName>
</protein>
<reference evidence="6" key="1">
    <citation type="submission" date="2022-03" db="EMBL/GenBank/DDBJ databases">
        <authorList>
            <person name="Legras J.-L."/>
            <person name="Devillers H."/>
            <person name="Grondin C."/>
        </authorList>
    </citation>
    <scope>NUCLEOTIDE SEQUENCE</scope>
    <source>
        <strain evidence="6">CLIB 1423</strain>
    </source>
</reference>
<keyword evidence="3" id="KW-0677">Repeat</keyword>
<sequence length="508" mass="60270">MEVVSDWSKLSEELVSEPDNFQKWEQLIQLAERGSSSSSSISNWRKEKNINKLFSEGDLEIMRLTYGSLLSRFPLLHQYWLNFAEWEFRLGNTVRANDIYLEAISQLPYSIEVWTSYVRFKVVTTVDNLEDVIRTFEKGRECIGLHFYAHEFYELYLSFLREHSSSDKDMAQKYYVLLRIVIEIPMYHFGKFFNQFINIIEKSDEVAQFIPRRERHDLKLVGSGKNVTSKLKKIFTDSYITTQHKVYQLYQYEKNINRPYFHVTYLSESELTNWDQYLDFLEINHFPLELIKLTYERCLVATALYPKFWIRYANYFIANGKKIENAKQILVRGISCVQQTDYLLKLKLCDLEIFQGQFIKARDIVLTNLRLQPTSIPHMTKLVQIERLMNPGDDEYLLQLIEKLTLLDGGDLLIREVLLYDIDLSSSDKVVNFFKRLQDNFASSFNYWDTYMEYNTLAKCEDADKILDQAKRALDDSLGERFLKKWSKKGTKEVEFSRIYEESLQAFE</sequence>
<dbReference type="GO" id="GO:0071004">
    <property type="term" value="C:U2-type prespliceosome"/>
    <property type="evidence" value="ECO:0007669"/>
    <property type="project" value="TreeGrafter"/>
</dbReference>
<keyword evidence="5" id="KW-0539">Nucleus</keyword>
<dbReference type="InterPro" id="IPR011990">
    <property type="entry name" value="TPR-like_helical_dom_sf"/>
</dbReference>
<keyword evidence="7" id="KW-1185">Reference proteome</keyword>
<evidence type="ECO:0000256" key="4">
    <source>
        <dbReference type="ARBA" id="ARBA00023187"/>
    </source>
</evidence>
<dbReference type="SMART" id="SM00386">
    <property type="entry name" value="HAT"/>
    <property type="match status" value="6"/>
</dbReference>
<evidence type="ECO:0000256" key="3">
    <source>
        <dbReference type="ARBA" id="ARBA00022737"/>
    </source>
</evidence>
<dbReference type="GO" id="GO:0000243">
    <property type="term" value="C:commitment complex"/>
    <property type="evidence" value="ECO:0007669"/>
    <property type="project" value="TreeGrafter"/>
</dbReference>
<dbReference type="InterPro" id="IPR059164">
    <property type="entry name" value="HAT_PRP39_C"/>
</dbReference>
<dbReference type="PANTHER" id="PTHR17204">
    <property type="entry name" value="PRE-MRNA PROCESSING PROTEIN PRP39-RELATED"/>
    <property type="match status" value="1"/>
</dbReference>
<proteinExistence type="predicted"/>
<dbReference type="AlphaFoldDB" id="A0A9P0QSS6"/>
<dbReference type="OrthoDB" id="10265668at2759"/>
<evidence type="ECO:0000313" key="6">
    <source>
        <dbReference type="EMBL" id="CAH2353720.1"/>
    </source>
</evidence>
<organism evidence="6 7">
    <name type="scientific">[Candida] railenensis</name>
    <dbReference type="NCBI Taxonomy" id="45579"/>
    <lineage>
        <taxon>Eukaryota</taxon>
        <taxon>Fungi</taxon>
        <taxon>Dikarya</taxon>
        <taxon>Ascomycota</taxon>
        <taxon>Saccharomycotina</taxon>
        <taxon>Pichiomycetes</taxon>
        <taxon>Debaryomycetaceae</taxon>
        <taxon>Kurtzmaniella</taxon>
    </lineage>
</organism>
<dbReference type="SUPFAM" id="SSF48452">
    <property type="entry name" value="TPR-like"/>
    <property type="match status" value="1"/>
</dbReference>
<evidence type="ECO:0000313" key="7">
    <source>
        <dbReference type="Proteomes" id="UP000837801"/>
    </source>
</evidence>
<dbReference type="EMBL" id="CAKXYY010000012">
    <property type="protein sequence ID" value="CAH2353720.1"/>
    <property type="molecule type" value="Genomic_DNA"/>
</dbReference>
<dbReference type="InterPro" id="IPR003107">
    <property type="entry name" value="HAT"/>
</dbReference>
<gene>
    <name evidence="6" type="ORF">CLIB1423_12S01442</name>
</gene>
<evidence type="ECO:0000256" key="5">
    <source>
        <dbReference type="ARBA" id="ARBA00023242"/>
    </source>
</evidence>
<accession>A0A9P0QSS6</accession>
<dbReference type="GO" id="GO:0000395">
    <property type="term" value="P:mRNA 5'-splice site recognition"/>
    <property type="evidence" value="ECO:0007669"/>
    <property type="project" value="TreeGrafter"/>
</dbReference>
<comment type="caution">
    <text evidence="6">The sequence shown here is derived from an EMBL/GenBank/DDBJ whole genome shotgun (WGS) entry which is preliminary data.</text>
</comment>